<protein>
    <submittedName>
        <fullName evidence="1">Bacteriocin-protection protein, YdeI/OmpD-associated family</fullName>
    </submittedName>
</protein>
<dbReference type="OrthoDB" id="9796999at2"/>
<reference evidence="1 2" key="1">
    <citation type="submission" date="2019-01" db="EMBL/GenBank/DDBJ databases">
        <title>Cytophagaceae bacterium strain CAR-16.</title>
        <authorList>
            <person name="Chen W.-M."/>
        </authorList>
    </citation>
    <scope>NUCLEOTIDE SEQUENCE [LARGE SCALE GENOMIC DNA]</scope>
    <source>
        <strain evidence="1 2">CAR-16</strain>
    </source>
</reference>
<sequence length="186" mass="21993">MEIVEFQTPQKWREWLEKNHLHSKGICLKISKVKAPESTISYQEALDEALCFGWIDSQKLPLNEHYWLQKFGPRKAKSIWSKTNIAHVERLIKSKKMSHVGLKSVNQAKQDGRWDQAYDTQSQMIIPDDFLVELQKNESAERFFKTLNRSNLFAIYFKLHSAKKPETRKKRMDEIMAKLSRGEKFH</sequence>
<evidence type="ECO:0000313" key="2">
    <source>
        <dbReference type="Proteomes" id="UP000289455"/>
    </source>
</evidence>
<dbReference type="AlphaFoldDB" id="A0A4Q1C1G1"/>
<keyword evidence="2" id="KW-1185">Reference proteome</keyword>
<evidence type="ECO:0000313" key="1">
    <source>
        <dbReference type="EMBL" id="RXK50995.1"/>
    </source>
</evidence>
<comment type="caution">
    <text evidence="1">The sequence shown here is derived from an EMBL/GenBank/DDBJ whole genome shotgun (WGS) entry which is preliminary data.</text>
</comment>
<gene>
    <name evidence="1" type="ORF">ESB04_04890</name>
</gene>
<dbReference type="Pfam" id="PF13376">
    <property type="entry name" value="OmdA"/>
    <property type="match status" value="1"/>
</dbReference>
<dbReference type="Proteomes" id="UP000289455">
    <property type="component" value="Unassembled WGS sequence"/>
</dbReference>
<name>A0A4Q1C1G1_9BACT</name>
<dbReference type="EMBL" id="SDHY01000002">
    <property type="protein sequence ID" value="RXK50995.1"/>
    <property type="molecule type" value="Genomic_DNA"/>
</dbReference>
<proteinExistence type="predicted"/>
<accession>A0A4Q1C1G1</accession>
<organism evidence="1 2">
    <name type="scientific">Aquirufa rosea</name>
    <dbReference type="NCBI Taxonomy" id="2509241"/>
    <lineage>
        <taxon>Bacteria</taxon>
        <taxon>Pseudomonadati</taxon>
        <taxon>Bacteroidota</taxon>
        <taxon>Cytophagia</taxon>
        <taxon>Cytophagales</taxon>
        <taxon>Flectobacillaceae</taxon>
        <taxon>Aquirufa</taxon>
    </lineage>
</organism>
<dbReference type="RefSeq" id="WP_129026605.1">
    <property type="nucleotide sequence ID" value="NZ_SDHY01000002.1"/>
</dbReference>